<accession>A0AA96GBH6</accession>
<dbReference type="NCBIfam" id="TIGR02795">
    <property type="entry name" value="tol_pal_ybgF"/>
    <property type="match status" value="1"/>
</dbReference>
<dbReference type="RefSeq" id="WP_312644936.1">
    <property type="nucleotide sequence ID" value="NZ_CP116967.1"/>
</dbReference>
<dbReference type="SUPFAM" id="SSF48452">
    <property type="entry name" value="TPR-like"/>
    <property type="match status" value="1"/>
</dbReference>
<feature type="region of interest" description="Disordered" evidence="2">
    <location>
        <begin position="282"/>
        <end position="301"/>
    </location>
</feature>
<evidence type="ECO:0000256" key="1">
    <source>
        <dbReference type="PROSITE-ProRule" id="PRU00339"/>
    </source>
</evidence>
<dbReference type="Pfam" id="PF13174">
    <property type="entry name" value="TPR_6"/>
    <property type="match status" value="2"/>
</dbReference>
<name>A0AA96GBH6_9BACT</name>
<dbReference type="KEGG" id="nall:PP769_02905"/>
<dbReference type="EMBL" id="CP116967">
    <property type="protein sequence ID" value="WNM58733.1"/>
    <property type="molecule type" value="Genomic_DNA"/>
</dbReference>
<dbReference type="Proteomes" id="UP001302719">
    <property type="component" value="Chromosome"/>
</dbReference>
<feature type="repeat" description="TPR" evidence="1">
    <location>
        <begin position="252"/>
        <end position="285"/>
    </location>
</feature>
<proteinExistence type="inferred from homology"/>
<dbReference type="InterPro" id="IPR011990">
    <property type="entry name" value="TPR-like_helical_dom_sf"/>
</dbReference>
<dbReference type="PROSITE" id="PS50005">
    <property type="entry name" value="TPR"/>
    <property type="match status" value="2"/>
</dbReference>
<feature type="region of interest" description="Disordered" evidence="2">
    <location>
        <begin position="129"/>
        <end position="176"/>
    </location>
</feature>
<reference evidence="3 4" key="1">
    <citation type="submission" date="2023-01" db="EMBL/GenBank/DDBJ databases">
        <title>Cultivation and genomic characterization of new, ubiquitous marine nitrite-oxidizing bacteria from the Nitrospirales.</title>
        <authorList>
            <person name="Mueller A.J."/>
            <person name="Daebeler A."/>
            <person name="Herbold C.W."/>
            <person name="Kirkegaard R.H."/>
            <person name="Daims H."/>
        </authorList>
    </citation>
    <scope>NUCLEOTIDE SEQUENCE [LARGE SCALE GENOMIC DNA]</scope>
    <source>
        <strain evidence="3 4">VA</strain>
    </source>
</reference>
<dbReference type="Gene3D" id="1.25.40.10">
    <property type="entry name" value="Tetratricopeptide repeat domain"/>
    <property type="match status" value="1"/>
</dbReference>
<keyword evidence="4" id="KW-1185">Reference proteome</keyword>
<organism evidence="3 4">
    <name type="scientific">Candidatus Nitrospira allomarina</name>
    <dbReference type="NCBI Taxonomy" id="3020900"/>
    <lineage>
        <taxon>Bacteria</taxon>
        <taxon>Pseudomonadati</taxon>
        <taxon>Nitrospirota</taxon>
        <taxon>Nitrospiria</taxon>
        <taxon>Nitrospirales</taxon>
        <taxon>Nitrospiraceae</taxon>
        <taxon>Nitrospira</taxon>
    </lineage>
</organism>
<evidence type="ECO:0000256" key="2">
    <source>
        <dbReference type="SAM" id="MobiDB-lite"/>
    </source>
</evidence>
<sequence>MTPKFSNMAIFIGLALTGGWGCATEPNLTDIQKQVQTLIIQQEASHKQEQQILDRMETVESQLDEHDFLVGELIKTEEEASLDTRHLLEKLERTSTLLREQIEQTRSTTQRRDQDLSIRVKALESRIDNVIHQPRSVSESPEVTTPNPTGPSSDPKVTQTGIPASPSSSKESAGAENEASAFRSAYKVYLNGNYDRASVEFQRFVTNYPSTTLTPQAYYYLGESFYVQKQYDPAKQALEQVISRYPSSKYRSHALYKLGQIMLEIDQRSKAQELWNSIIQDYPDSPESTQAKEQLKKSGLS</sequence>
<feature type="repeat" description="TPR" evidence="1">
    <location>
        <begin position="215"/>
        <end position="248"/>
    </location>
</feature>
<dbReference type="HAMAP" id="MF_02066">
    <property type="entry name" value="CpoB"/>
    <property type="match status" value="1"/>
</dbReference>
<dbReference type="InterPro" id="IPR034706">
    <property type="entry name" value="CpoB"/>
</dbReference>
<dbReference type="InterPro" id="IPR014162">
    <property type="entry name" value="CpoB_C"/>
</dbReference>
<protein>
    <submittedName>
        <fullName evidence="3">Tol-pal system protein YbgF</fullName>
    </submittedName>
</protein>
<evidence type="ECO:0000313" key="4">
    <source>
        <dbReference type="Proteomes" id="UP001302719"/>
    </source>
</evidence>
<dbReference type="GO" id="GO:0051301">
    <property type="term" value="P:cell division"/>
    <property type="evidence" value="ECO:0007669"/>
    <property type="project" value="InterPro"/>
</dbReference>
<dbReference type="SMART" id="SM00028">
    <property type="entry name" value="TPR"/>
    <property type="match status" value="1"/>
</dbReference>
<keyword evidence="1" id="KW-0802">TPR repeat</keyword>
<gene>
    <name evidence="3" type="primary">ybgF</name>
    <name evidence="3" type="ORF">PP769_02905</name>
</gene>
<dbReference type="InterPro" id="IPR019734">
    <property type="entry name" value="TPR_rpt"/>
</dbReference>
<evidence type="ECO:0000313" key="3">
    <source>
        <dbReference type="EMBL" id="WNM58733.1"/>
    </source>
</evidence>
<feature type="compositionally biased region" description="Polar residues" evidence="2">
    <location>
        <begin position="135"/>
        <end position="171"/>
    </location>
</feature>
<dbReference type="AlphaFoldDB" id="A0AA96GBH6"/>